<dbReference type="Pfam" id="PF23343">
    <property type="entry name" value="REP_ORF2-G2P"/>
    <property type="match status" value="1"/>
</dbReference>
<organism evidence="2">
    <name type="scientific">marine sediment metagenome</name>
    <dbReference type="NCBI Taxonomy" id="412755"/>
    <lineage>
        <taxon>unclassified sequences</taxon>
        <taxon>metagenomes</taxon>
        <taxon>ecological metagenomes</taxon>
    </lineage>
</organism>
<dbReference type="AlphaFoldDB" id="X1QN81"/>
<protein>
    <recommendedName>
        <fullName evidence="1">Replication-associated protein ORF2/G2P domain-containing protein</fullName>
    </recommendedName>
</protein>
<comment type="caution">
    <text evidence="2">The sequence shown here is derived from an EMBL/GenBank/DDBJ whole genome shotgun (WGS) entry which is preliminary data.</text>
</comment>
<dbReference type="InterPro" id="IPR056906">
    <property type="entry name" value="ORF2/G2P_dom"/>
</dbReference>
<gene>
    <name evidence="2" type="ORF">S12H4_00681</name>
</gene>
<accession>X1QN81</accession>
<name>X1QN81_9ZZZZ</name>
<dbReference type="EMBL" id="BARW01000095">
    <property type="protein sequence ID" value="GAI69972.1"/>
    <property type="molecule type" value="Genomic_DNA"/>
</dbReference>
<feature type="domain" description="Replication-associated protein ORF2/G2P" evidence="1">
    <location>
        <begin position="31"/>
        <end position="133"/>
    </location>
</feature>
<sequence>MCRSWDCEKCGPRKRAALIARIAAGKPERELTLTCPVGKFLTPRLAALAMKAAFAELMRHIRRVWGPCEYILVWEFTKKGVPHCHVVLRGGYVAQKWISRLWNALGIGPIVYINSVKGSKLHAAHVCKYLAKANGQSARALAPLHVVQVSKNYDLAQEPRTAVEKYPDMVWVWDRLPPWEVARRFEEHAKWVETMRNPDGSFEIKMVPRPDPDLTADTAAFWAASPDLLLLPDQEGA</sequence>
<proteinExistence type="predicted"/>
<evidence type="ECO:0000313" key="2">
    <source>
        <dbReference type="EMBL" id="GAI69972.1"/>
    </source>
</evidence>
<evidence type="ECO:0000259" key="1">
    <source>
        <dbReference type="Pfam" id="PF23343"/>
    </source>
</evidence>
<reference evidence="2" key="1">
    <citation type="journal article" date="2014" name="Front. Microbiol.">
        <title>High frequency of phylogenetically diverse reductive dehalogenase-homologous genes in deep subseafloor sedimentary metagenomes.</title>
        <authorList>
            <person name="Kawai M."/>
            <person name="Futagami T."/>
            <person name="Toyoda A."/>
            <person name="Takaki Y."/>
            <person name="Nishi S."/>
            <person name="Hori S."/>
            <person name="Arai W."/>
            <person name="Tsubouchi T."/>
            <person name="Morono Y."/>
            <person name="Uchiyama I."/>
            <person name="Ito T."/>
            <person name="Fujiyama A."/>
            <person name="Inagaki F."/>
            <person name="Takami H."/>
        </authorList>
    </citation>
    <scope>NUCLEOTIDE SEQUENCE</scope>
    <source>
        <strain evidence="2">Expedition CK06-06</strain>
    </source>
</reference>